<feature type="domain" description="PPM-type phosphatase" evidence="14">
    <location>
        <begin position="2"/>
        <end position="243"/>
    </location>
</feature>
<evidence type="ECO:0000256" key="13">
    <source>
        <dbReference type="ARBA" id="ARBA00071198"/>
    </source>
</evidence>
<evidence type="ECO:0000256" key="5">
    <source>
        <dbReference type="ARBA" id="ARBA00013081"/>
    </source>
</evidence>
<comment type="caution">
    <text evidence="15">The sequence shown here is derived from an EMBL/GenBank/DDBJ whole genome shotgun (WGS) entry which is preliminary data.</text>
</comment>
<keyword evidence="16" id="KW-1185">Reference proteome</keyword>
<reference evidence="15 16" key="1">
    <citation type="submission" date="2012-12" db="EMBL/GenBank/DDBJ databases">
        <title>Novel taxa of Listeriaceae from agricultural environments in the United States.</title>
        <authorList>
            <person name="den Bakker H.C."/>
            <person name="Allred A."/>
            <person name="Warchocki S."/>
            <person name="Wright E.M."/>
            <person name="Burrell A."/>
            <person name="Nightingale K.K."/>
            <person name="Kephart D."/>
            <person name="Wiedmann M."/>
        </authorList>
    </citation>
    <scope>NUCLEOTIDE SEQUENCE [LARGE SCALE GENOMIC DNA]</scope>
    <source>
        <strain evidence="15 16">FSL F6-1037</strain>
    </source>
</reference>
<dbReference type="CDD" id="cd00143">
    <property type="entry name" value="PP2Cc"/>
    <property type="match status" value="1"/>
</dbReference>
<dbReference type="AlphaFoldDB" id="W7CY26"/>
<evidence type="ECO:0000259" key="14">
    <source>
        <dbReference type="PROSITE" id="PS51746"/>
    </source>
</evidence>
<dbReference type="PANTHER" id="PTHR13832">
    <property type="entry name" value="PROTEIN PHOSPHATASE 2C"/>
    <property type="match status" value="1"/>
</dbReference>
<dbReference type="SMART" id="SM00331">
    <property type="entry name" value="PP2C_SIG"/>
    <property type="match status" value="1"/>
</dbReference>
<dbReference type="NCBIfam" id="NF033484">
    <property type="entry name" value="Stp1_PP2C_phos"/>
    <property type="match status" value="1"/>
</dbReference>
<dbReference type="InterPro" id="IPR015655">
    <property type="entry name" value="PP2C"/>
</dbReference>
<comment type="function">
    <text evidence="12">Protein phosphatase that dephosphorylates EF-Tu.</text>
</comment>
<protein>
    <recommendedName>
        <fullName evidence="13">Serine/threonine phosphatase stp</fullName>
        <ecNumber evidence="5">3.1.3.16</ecNumber>
    </recommendedName>
</protein>
<evidence type="ECO:0000256" key="11">
    <source>
        <dbReference type="ARBA" id="ARBA00048336"/>
    </source>
</evidence>
<dbReference type="InterPro" id="IPR001932">
    <property type="entry name" value="PPM-type_phosphatase-like_dom"/>
</dbReference>
<keyword evidence="9" id="KW-0464">Manganese</keyword>
<dbReference type="SUPFAM" id="SSF81606">
    <property type="entry name" value="PP2C-like"/>
    <property type="match status" value="1"/>
</dbReference>
<accession>W7CY26</accession>
<comment type="subcellular location">
    <subcellularLocation>
        <location evidence="3">Cytoplasm</location>
    </subcellularLocation>
    <subcellularLocation>
        <location evidence="2">Membrane</location>
        <topology evidence="2">Peripheral membrane protein</topology>
    </subcellularLocation>
</comment>
<dbReference type="Gene3D" id="3.60.40.10">
    <property type="entry name" value="PPM-type phosphatase domain"/>
    <property type="match status" value="1"/>
</dbReference>
<dbReference type="FunFam" id="3.60.40.10:FF:000002">
    <property type="entry name" value="Serine/threonine phosphatase stp"/>
    <property type="match status" value="1"/>
</dbReference>
<name>W7CY26_9LIST</name>
<keyword evidence="6" id="KW-0479">Metal-binding</keyword>
<comment type="catalytic activity">
    <reaction evidence="11">
        <text>O-phospho-L-threonyl-[protein] + H2O = L-threonyl-[protein] + phosphate</text>
        <dbReference type="Rhea" id="RHEA:47004"/>
        <dbReference type="Rhea" id="RHEA-COMP:11060"/>
        <dbReference type="Rhea" id="RHEA-COMP:11605"/>
        <dbReference type="ChEBI" id="CHEBI:15377"/>
        <dbReference type="ChEBI" id="CHEBI:30013"/>
        <dbReference type="ChEBI" id="CHEBI:43474"/>
        <dbReference type="ChEBI" id="CHEBI:61977"/>
        <dbReference type="EC" id="3.1.3.16"/>
    </reaction>
</comment>
<dbReference type="SMART" id="SM00332">
    <property type="entry name" value="PP2Cc"/>
    <property type="match status" value="1"/>
</dbReference>
<dbReference type="STRING" id="1265861.BCAMP_01960"/>
<dbReference type="GO" id="GO:0016020">
    <property type="term" value="C:membrane"/>
    <property type="evidence" value="ECO:0007669"/>
    <property type="project" value="UniProtKB-SubCell"/>
</dbReference>
<proteinExistence type="inferred from homology"/>
<dbReference type="GO" id="GO:0046872">
    <property type="term" value="F:metal ion binding"/>
    <property type="evidence" value="ECO:0007669"/>
    <property type="project" value="UniProtKB-KW"/>
</dbReference>
<evidence type="ECO:0000313" key="15">
    <source>
        <dbReference type="EMBL" id="EUJ41837.1"/>
    </source>
</evidence>
<dbReference type="GO" id="GO:0004722">
    <property type="term" value="F:protein serine/threonine phosphatase activity"/>
    <property type="evidence" value="ECO:0007669"/>
    <property type="project" value="UniProtKB-EC"/>
</dbReference>
<dbReference type="PATRIC" id="fig|1265861.3.peg.380"/>
<evidence type="ECO:0000256" key="9">
    <source>
        <dbReference type="ARBA" id="ARBA00023211"/>
    </source>
</evidence>
<evidence type="ECO:0000256" key="8">
    <source>
        <dbReference type="ARBA" id="ARBA00022912"/>
    </source>
</evidence>
<comment type="similarity">
    <text evidence="4">Belongs to the PP2C family.</text>
</comment>
<evidence type="ECO:0000256" key="7">
    <source>
        <dbReference type="ARBA" id="ARBA00022801"/>
    </source>
</evidence>
<evidence type="ECO:0000256" key="10">
    <source>
        <dbReference type="ARBA" id="ARBA00047761"/>
    </source>
</evidence>
<sequence>MRAVAQTDKGKVRPNNEDRVAIITNPTNQQLFVVADGMGGHRAGQIASELAISYLTTHFEKLMIRMDEDQAQRWLRQTIQRINDNVLQAGASNESLNGMGATIVCAIDIDESKVAIAHVGDSRAYLVNHQTMTQLTEDHSLVAMLMKKGEITADEAKIHPRRNVVLRSLGMDGFVEVDCQLVYKREDERLLLCSDGLTNKVSIDDIRAVVMAEVSLSQKVTMLIQQANDNGGNDNISVIIAETGIDETDGGDD</sequence>
<dbReference type="PANTHER" id="PTHR13832:SF860">
    <property type="entry name" value="PROTEIN PHOSPHATASE PHPP"/>
    <property type="match status" value="1"/>
</dbReference>
<evidence type="ECO:0000256" key="6">
    <source>
        <dbReference type="ARBA" id="ARBA00022723"/>
    </source>
</evidence>
<keyword evidence="7" id="KW-0378">Hydrolase</keyword>
<dbReference type="GO" id="GO:0005737">
    <property type="term" value="C:cytoplasm"/>
    <property type="evidence" value="ECO:0007669"/>
    <property type="project" value="UniProtKB-SubCell"/>
</dbReference>
<evidence type="ECO:0000256" key="1">
    <source>
        <dbReference type="ARBA" id="ARBA00001936"/>
    </source>
</evidence>
<dbReference type="EMBL" id="AODH01000007">
    <property type="protein sequence ID" value="EUJ41837.1"/>
    <property type="molecule type" value="Genomic_DNA"/>
</dbReference>
<evidence type="ECO:0000256" key="4">
    <source>
        <dbReference type="ARBA" id="ARBA00006702"/>
    </source>
</evidence>
<evidence type="ECO:0000256" key="12">
    <source>
        <dbReference type="ARBA" id="ARBA00058786"/>
    </source>
</evidence>
<evidence type="ECO:0000313" key="16">
    <source>
        <dbReference type="Proteomes" id="UP000019243"/>
    </source>
</evidence>
<gene>
    <name evidence="15" type="ORF">BCAMP_01960</name>
</gene>
<comment type="cofactor">
    <cofactor evidence="1">
        <name>Mn(2+)</name>
        <dbReference type="ChEBI" id="CHEBI:29035"/>
    </cofactor>
</comment>
<dbReference type="Proteomes" id="UP000019243">
    <property type="component" value="Unassembled WGS sequence"/>
</dbReference>
<keyword evidence="8" id="KW-0904">Protein phosphatase</keyword>
<evidence type="ECO:0000256" key="3">
    <source>
        <dbReference type="ARBA" id="ARBA00004496"/>
    </source>
</evidence>
<dbReference type="RefSeq" id="WP_035313201.1">
    <property type="nucleotide sequence ID" value="NZ_AODH01000007.1"/>
</dbReference>
<dbReference type="Pfam" id="PF13672">
    <property type="entry name" value="PP2C_2"/>
    <property type="match status" value="1"/>
</dbReference>
<dbReference type="OrthoDB" id="9801841at2"/>
<organism evidence="15 16">
    <name type="scientific">Brochothrix campestris FSL F6-1037</name>
    <dbReference type="NCBI Taxonomy" id="1265861"/>
    <lineage>
        <taxon>Bacteria</taxon>
        <taxon>Bacillati</taxon>
        <taxon>Bacillota</taxon>
        <taxon>Bacilli</taxon>
        <taxon>Bacillales</taxon>
        <taxon>Listeriaceae</taxon>
        <taxon>Brochothrix</taxon>
    </lineage>
</organism>
<dbReference type="PROSITE" id="PS51746">
    <property type="entry name" value="PPM_2"/>
    <property type="match status" value="1"/>
</dbReference>
<dbReference type="EC" id="3.1.3.16" evidence="5"/>
<dbReference type="InterPro" id="IPR036457">
    <property type="entry name" value="PPM-type-like_dom_sf"/>
</dbReference>
<evidence type="ECO:0000256" key="2">
    <source>
        <dbReference type="ARBA" id="ARBA00004170"/>
    </source>
</evidence>
<comment type="catalytic activity">
    <reaction evidence="10">
        <text>O-phospho-L-seryl-[protein] + H2O = L-seryl-[protein] + phosphate</text>
        <dbReference type="Rhea" id="RHEA:20629"/>
        <dbReference type="Rhea" id="RHEA-COMP:9863"/>
        <dbReference type="Rhea" id="RHEA-COMP:11604"/>
        <dbReference type="ChEBI" id="CHEBI:15377"/>
        <dbReference type="ChEBI" id="CHEBI:29999"/>
        <dbReference type="ChEBI" id="CHEBI:43474"/>
        <dbReference type="ChEBI" id="CHEBI:83421"/>
        <dbReference type="EC" id="3.1.3.16"/>
    </reaction>
</comment>